<name>A0A2Z7AYQ4_9LAMI</name>
<dbReference type="Proteomes" id="UP000250235">
    <property type="component" value="Unassembled WGS sequence"/>
</dbReference>
<evidence type="ECO:0000313" key="2">
    <source>
        <dbReference type="EMBL" id="KZV27024.1"/>
    </source>
</evidence>
<feature type="chain" id="PRO_5016328804" description="Secreted protein" evidence="1">
    <location>
        <begin position="32"/>
        <end position="223"/>
    </location>
</feature>
<sequence length="223" mass="25468">MNWFLLCFFALSWISLDVVCWASLGVPYCSSLDIFSIALNSSLSARFRSSTARFFSKQLICYSALLQLASDLLPLASDLLQLRPAETKQTLEFFYFFKTCAEYLNIRFERNLDVQIVPLRVCENCHLALERGICLVAIRCQRWSTVLCRPVWFDEFRCDQDLRSVSGICCESGLQRYVVLIRISIDTSLETGVVGFEEREVVAVFVCLRDCGPVACMFFNSFG</sequence>
<proteinExistence type="predicted"/>
<feature type="signal peptide" evidence="1">
    <location>
        <begin position="1"/>
        <end position="31"/>
    </location>
</feature>
<organism evidence="2 3">
    <name type="scientific">Dorcoceras hygrometricum</name>
    <dbReference type="NCBI Taxonomy" id="472368"/>
    <lineage>
        <taxon>Eukaryota</taxon>
        <taxon>Viridiplantae</taxon>
        <taxon>Streptophyta</taxon>
        <taxon>Embryophyta</taxon>
        <taxon>Tracheophyta</taxon>
        <taxon>Spermatophyta</taxon>
        <taxon>Magnoliopsida</taxon>
        <taxon>eudicotyledons</taxon>
        <taxon>Gunneridae</taxon>
        <taxon>Pentapetalae</taxon>
        <taxon>asterids</taxon>
        <taxon>lamiids</taxon>
        <taxon>Lamiales</taxon>
        <taxon>Gesneriaceae</taxon>
        <taxon>Didymocarpoideae</taxon>
        <taxon>Trichosporeae</taxon>
        <taxon>Loxocarpinae</taxon>
        <taxon>Dorcoceras</taxon>
    </lineage>
</organism>
<gene>
    <name evidence="2" type="ORF">F511_07845</name>
</gene>
<dbReference type="AlphaFoldDB" id="A0A2Z7AYQ4"/>
<evidence type="ECO:0008006" key="4">
    <source>
        <dbReference type="Google" id="ProtNLM"/>
    </source>
</evidence>
<keyword evidence="1" id="KW-0732">Signal</keyword>
<reference evidence="2 3" key="1">
    <citation type="journal article" date="2015" name="Proc. Natl. Acad. Sci. U.S.A.">
        <title>The resurrection genome of Boea hygrometrica: A blueprint for survival of dehydration.</title>
        <authorList>
            <person name="Xiao L."/>
            <person name="Yang G."/>
            <person name="Zhang L."/>
            <person name="Yang X."/>
            <person name="Zhao S."/>
            <person name="Ji Z."/>
            <person name="Zhou Q."/>
            <person name="Hu M."/>
            <person name="Wang Y."/>
            <person name="Chen M."/>
            <person name="Xu Y."/>
            <person name="Jin H."/>
            <person name="Xiao X."/>
            <person name="Hu G."/>
            <person name="Bao F."/>
            <person name="Hu Y."/>
            <person name="Wan P."/>
            <person name="Li L."/>
            <person name="Deng X."/>
            <person name="Kuang T."/>
            <person name="Xiang C."/>
            <person name="Zhu J.K."/>
            <person name="Oliver M.J."/>
            <person name="He Y."/>
        </authorList>
    </citation>
    <scope>NUCLEOTIDE SEQUENCE [LARGE SCALE GENOMIC DNA]</scope>
    <source>
        <strain evidence="3">cv. XS01</strain>
    </source>
</reference>
<keyword evidence="3" id="KW-1185">Reference proteome</keyword>
<dbReference type="EMBL" id="KV010706">
    <property type="protein sequence ID" value="KZV27024.1"/>
    <property type="molecule type" value="Genomic_DNA"/>
</dbReference>
<evidence type="ECO:0000313" key="3">
    <source>
        <dbReference type="Proteomes" id="UP000250235"/>
    </source>
</evidence>
<protein>
    <recommendedName>
        <fullName evidence="4">Secreted protein</fullName>
    </recommendedName>
</protein>
<evidence type="ECO:0000256" key="1">
    <source>
        <dbReference type="SAM" id="SignalP"/>
    </source>
</evidence>
<accession>A0A2Z7AYQ4</accession>